<evidence type="ECO:0000256" key="5">
    <source>
        <dbReference type="SAM" id="Coils"/>
    </source>
</evidence>
<dbReference type="SUPFAM" id="SSF52540">
    <property type="entry name" value="P-loop containing nucleoside triphosphate hydrolases"/>
    <property type="match status" value="1"/>
</dbReference>
<keyword evidence="2" id="KW-0378">Hydrolase</keyword>
<keyword evidence="3" id="KW-0347">Helicase</keyword>
<dbReference type="InterPro" id="IPR027417">
    <property type="entry name" value="P-loop_NTPase"/>
</dbReference>
<evidence type="ECO:0000256" key="4">
    <source>
        <dbReference type="ARBA" id="ARBA00022840"/>
    </source>
</evidence>
<dbReference type="GO" id="GO:0005524">
    <property type="term" value="F:ATP binding"/>
    <property type="evidence" value="ECO:0007669"/>
    <property type="project" value="UniProtKB-KW"/>
</dbReference>
<evidence type="ECO:0000313" key="8">
    <source>
        <dbReference type="Proteomes" id="UP000325255"/>
    </source>
</evidence>
<protein>
    <recommendedName>
        <fullName evidence="6">DNA2/NAM7 helicase-like C-terminal domain-containing protein</fullName>
    </recommendedName>
</protein>
<dbReference type="InterPro" id="IPR050534">
    <property type="entry name" value="Coronavir_polyprotein_1ab"/>
</dbReference>
<gene>
    <name evidence="7" type="ORF">F1189_11705</name>
</gene>
<dbReference type="PANTHER" id="PTHR43788">
    <property type="entry name" value="DNA2/NAM7 HELICASE FAMILY MEMBER"/>
    <property type="match status" value="1"/>
</dbReference>
<evidence type="ECO:0000256" key="1">
    <source>
        <dbReference type="ARBA" id="ARBA00022741"/>
    </source>
</evidence>
<proteinExistence type="predicted"/>
<dbReference type="RefSeq" id="WP_150040933.1">
    <property type="nucleotide sequence ID" value="NZ_OW485601.1"/>
</dbReference>
<organism evidence="7 8">
    <name type="scientific">Rhodovastum atsumiense</name>
    <dbReference type="NCBI Taxonomy" id="504468"/>
    <lineage>
        <taxon>Bacteria</taxon>
        <taxon>Pseudomonadati</taxon>
        <taxon>Pseudomonadota</taxon>
        <taxon>Alphaproteobacteria</taxon>
        <taxon>Acetobacterales</taxon>
        <taxon>Acetobacteraceae</taxon>
        <taxon>Rhodovastum</taxon>
    </lineage>
</organism>
<sequence>MGALGMGKERQEARTDPAWLVEDTARTLLYWMDVEALTPPQAEEDGETDTAASFVARHVPDRDFPWRDEAFGHPDRRYRHFVRFGVFGKELYQAEIVRALATDPEEDHDTRPVIKGKRFGFAGLFEVGHDGMAIAGSLRLPAFGLAFERLWEGSPLDFDDELETFRRGARAIFDEIVDAYAGADRQVDERFVRAVHDVTAETLTWLRDLSPGLPQAIVRSVVSSVFVEVESRGGTDAEGGLARLRREKPRKAEIPPVDSFYFDDLRLVLRAVRNGNGGLVARYLAGTPERSDCTGRGFVATACTARTHPRARWPAAHSMALMQQLAVDLAVADLADGGLLAVNGPPGTGKTTLLMDLVAAVVARRAVLLCGFADPADAFARDMWNTPLGWVHGLHESLLDHLIVVASSNNGAVENITRELPSAAKVEERLLDGFRFLGETADALLQLRPGEGGDAEEEDSEEAAPVERRAWGLMSAPLGRVANKARFVRIMDAHEQKGPRKGQRAACNVFRQLEEARRQGVDWRAAREDFLRCLAAVEALRAEVAAAEGPVDPDLPARLVAVEAVAAQAAATLRRAVADDDAAEVAWADAKAAFDRADRSVDLAREARPTGLGSLLGWRTARWKDLLAEAVTLRAGAERGLSDAEQARRVARTAHERARQGAEAAETALAELRLQADAAQEAAARLAERHPELVTVAAVAGEPDEAVRQAMLPGSSRTLAEARARLFVSAMRVHFAFVCAAGPELFDRNLRVALDMLMGRPEVQPVVQKAAAHLWATLALVTPVVSTTFASLSRTFPHMGAGSIPWLLLDEAGQAVPHQAVGAVWRARRAVVVGDPFQVEPVVAMDRNADAKLAQRRGVPDRHRATLASAQTLADTASRYGAWVRSHRGAPVWVGCPLRVHRRCVEPMFGISNRLAYAGGMVLARDKAAAEAALTVSRPLLGPSRWIDVGTKSGGPKHFIPEQGAVVRDLVAACLAAGLVDTDGLPPLFVISPFRSVAEELRRLLCQDLAAQAPKERVLAWGRKAVGTVHAFQGRERETVILALGGTSDGAIRWASFTPNILNVAVTRAQRRLYVVGDRARWTAASELVAELAMLPVEVVPVTAIRQTEPCRSARVEQSAGP</sequence>
<evidence type="ECO:0000259" key="6">
    <source>
        <dbReference type="Pfam" id="PF13087"/>
    </source>
</evidence>
<keyword evidence="8" id="KW-1185">Reference proteome</keyword>
<dbReference type="AlphaFoldDB" id="A0A5M6IUC4"/>
<keyword evidence="4" id="KW-0067">ATP-binding</keyword>
<dbReference type="Proteomes" id="UP000325255">
    <property type="component" value="Unassembled WGS sequence"/>
</dbReference>
<dbReference type="InterPro" id="IPR047187">
    <property type="entry name" value="SF1_C_Upf1"/>
</dbReference>
<dbReference type="PANTHER" id="PTHR43788:SF8">
    <property type="entry name" value="DNA-BINDING PROTEIN SMUBP-2"/>
    <property type="match status" value="1"/>
</dbReference>
<reference evidence="7 8" key="1">
    <citation type="submission" date="2019-09" db="EMBL/GenBank/DDBJ databases">
        <title>Genome sequence of Rhodovastum atsumiense, a diverse member of the Acetobacteraceae family of non-sulfur purple photosynthetic bacteria.</title>
        <authorList>
            <person name="Meyer T."/>
            <person name="Kyndt J."/>
        </authorList>
    </citation>
    <scope>NUCLEOTIDE SEQUENCE [LARGE SCALE GENOMIC DNA]</scope>
    <source>
        <strain evidence="7 8">DSM 21279</strain>
    </source>
</reference>
<evidence type="ECO:0000256" key="3">
    <source>
        <dbReference type="ARBA" id="ARBA00022806"/>
    </source>
</evidence>
<dbReference type="GO" id="GO:0016787">
    <property type="term" value="F:hydrolase activity"/>
    <property type="evidence" value="ECO:0007669"/>
    <property type="project" value="UniProtKB-KW"/>
</dbReference>
<dbReference type="Pfam" id="PF13087">
    <property type="entry name" value="AAA_12"/>
    <property type="match status" value="1"/>
</dbReference>
<dbReference type="GO" id="GO:0043139">
    <property type="term" value="F:5'-3' DNA helicase activity"/>
    <property type="evidence" value="ECO:0007669"/>
    <property type="project" value="TreeGrafter"/>
</dbReference>
<keyword evidence="5" id="KW-0175">Coiled coil</keyword>
<dbReference type="Gene3D" id="3.40.50.300">
    <property type="entry name" value="P-loop containing nucleotide triphosphate hydrolases"/>
    <property type="match status" value="3"/>
</dbReference>
<evidence type="ECO:0000313" key="7">
    <source>
        <dbReference type="EMBL" id="KAA5611923.1"/>
    </source>
</evidence>
<dbReference type="OrthoDB" id="9757917at2"/>
<feature type="coiled-coil region" evidence="5">
    <location>
        <begin position="655"/>
        <end position="689"/>
    </location>
</feature>
<dbReference type="InterPro" id="IPR041679">
    <property type="entry name" value="DNA2/NAM7-like_C"/>
</dbReference>
<feature type="domain" description="DNA2/NAM7 helicase-like C-terminal" evidence="6">
    <location>
        <begin position="903"/>
        <end position="1079"/>
    </location>
</feature>
<dbReference type="CDD" id="cd18808">
    <property type="entry name" value="SF1_C_Upf1"/>
    <property type="match status" value="1"/>
</dbReference>
<evidence type="ECO:0000256" key="2">
    <source>
        <dbReference type="ARBA" id="ARBA00022801"/>
    </source>
</evidence>
<keyword evidence="1" id="KW-0547">Nucleotide-binding</keyword>
<accession>A0A5M6IUC4</accession>
<comment type="caution">
    <text evidence="7">The sequence shown here is derived from an EMBL/GenBank/DDBJ whole genome shotgun (WGS) entry which is preliminary data.</text>
</comment>
<name>A0A5M6IUC4_9PROT</name>
<dbReference type="EMBL" id="VWPK01000016">
    <property type="protein sequence ID" value="KAA5611923.1"/>
    <property type="molecule type" value="Genomic_DNA"/>
</dbReference>